<dbReference type="InterPro" id="IPR003613">
    <property type="entry name" value="Ubox_domain"/>
</dbReference>
<accession>A0AAX6ESP0</accession>
<reference evidence="8" key="1">
    <citation type="journal article" date="2023" name="GigaByte">
        <title>Genome assembly of the bearded iris, Iris pallida Lam.</title>
        <authorList>
            <person name="Bruccoleri R.E."/>
            <person name="Oakeley E.J."/>
            <person name="Faust A.M.E."/>
            <person name="Altorfer M."/>
            <person name="Dessus-Babus S."/>
            <person name="Burckhardt D."/>
            <person name="Oertli M."/>
            <person name="Naumann U."/>
            <person name="Petersen F."/>
            <person name="Wong J."/>
        </authorList>
    </citation>
    <scope>NUCLEOTIDE SEQUENCE</scope>
    <source>
        <strain evidence="8">GSM-AAB239-AS_SAM_17_03QT</strain>
    </source>
</reference>
<dbReference type="PANTHER" id="PTHR23315">
    <property type="entry name" value="U BOX DOMAIN-CONTAINING"/>
    <property type="match status" value="1"/>
</dbReference>
<dbReference type="SUPFAM" id="SSF48371">
    <property type="entry name" value="ARM repeat"/>
    <property type="match status" value="1"/>
</dbReference>
<evidence type="ECO:0000256" key="4">
    <source>
        <dbReference type="ARBA" id="ARBA00022679"/>
    </source>
</evidence>
<dbReference type="GO" id="GO:0016567">
    <property type="term" value="P:protein ubiquitination"/>
    <property type="evidence" value="ECO:0007669"/>
    <property type="project" value="InterPro"/>
</dbReference>
<dbReference type="Proteomes" id="UP001140949">
    <property type="component" value="Unassembled WGS sequence"/>
</dbReference>
<evidence type="ECO:0000256" key="1">
    <source>
        <dbReference type="ARBA" id="ARBA00000900"/>
    </source>
</evidence>
<reference evidence="8" key="2">
    <citation type="submission" date="2023-04" db="EMBL/GenBank/DDBJ databases">
        <authorList>
            <person name="Bruccoleri R.E."/>
            <person name="Oakeley E.J."/>
            <person name="Faust A.-M."/>
            <person name="Dessus-Babus S."/>
            <person name="Altorfer M."/>
            <person name="Burckhardt D."/>
            <person name="Oertli M."/>
            <person name="Naumann U."/>
            <person name="Petersen F."/>
            <person name="Wong J."/>
        </authorList>
    </citation>
    <scope>NUCLEOTIDE SEQUENCE</scope>
    <source>
        <strain evidence="8">GSM-AAB239-AS_SAM_17_03QT</strain>
        <tissue evidence="8">Leaf</tissue>
    </source>
</reference>
<proteinExistence type="predicted"/>
<dbReference type="InterPro" id="IPR045210">
    <property type="entry name" value="RING-Ubox_PUB"/>
</dbReference>
<dbReference type="InterPro" id="IPR000225">
    <property type="entry name" value="Armadillo"/>
</dbReference>
<comment type="catalytic activity">
    <reaction evidence="1">
        <text>S-ubiquitinyl-[E2 ubiquitin-conjugating enzyme]-L-cysteine + [acceptor protein]-L-lysine = [E2 ubiquitin-conjugating enzyme]-L-cysteine + N(6)-ubiquitinyl-[acceptor protein]-L-lysine.</text>
        <dbReference type="EC" id="2.3.2.27"/>
    </reaction>
</comment>
<dbReference type="SMART" id="SM00504">
    <property type="entry name" value="Ubox"/>
    <property type="match status" value="1"/>
</dbReference>
<dbReference type="PROSITE" id="PS51698">
    <property type="entry name" value="U_BOX"/>
    <property type="match status" value="1"/>
</dbReference>
<dbReference type="InterPro" id="IPR013083">
    <property type="entry name" value="Znf_RING/FYVE/PHD"/>
</dbReference>
<dbReference type="InterPro" id="IPR016024">
    <property type="entry name" value="ARM-type_fold"/>
</dbReference>
<dbReference type="EMBL" id="JANAVB010034218">
    <property type="protein sequence ID" value="KAJ6807094.1"/>
    <property type="molecule type" value="Genomic_DNA"/>
</dbReference>
<evidence type="ECO:0000259" key="7">
    <source>
        <dbReference type="PROSITE" id="PS51698"/>
    </source>
</evidence>
<evidence type="ECO:0000256" key="6">
    <source>
        <dbReference type="PROSITE-ProRule" id="PRU00259"/>
    </source>
</evidence>
<sequence length="336" mass="36317">MELSFPEDFRCPISLEVMSDPVILTSGHTFDRPSIQRWLDSGNLTCPVTNLPLPRHPSLIPNHALRRLISQFAPPHPTYLRSCHSPLSFPSDAETLTDLLCKIRSSSPDLRRSIADSQTPSVLFRHVSSRCGDHHHLRKLAAYCLLYLSLDDDDVKVGLVAEGIVDHLIAAVESKSDGSAAAATVITSLSTVDVNKCVIGAHPSAIPALAAMLIEERSSKREKKEAATAIYELAKFPENRRRVVRTGAVKELARMAGSGLDRAVEVLALLAKTKEGRAEMGRIEGFVRVLVRIVRSGSRRGAESAAAALELLSHEDGEIGAAAELVVNSGLAKVSS</sequence>
<dbReference type="Gene3D" id="3.30.40.10">
    <property type="entry name" value="Zinc/RING finger domain, C3HC4 (zinc finger)"/>
    <property type="match status" value="1"/>
</dbReference>
<feature type="repeat" description="ARM" evidence="6">
    <location>
        <begin position="204"/>
        <end position="248"/>
    </location>
</feature>
<gene>
    <name evidence="8" type="ORF">M6B38_173405</name>
</gene>
<dbReference type="Pfam" id="PF25598">
    <property type="entry name" value="ARM_PUB"/>
    <property type="match status" value="1"/>
</dbReference>
<comment type="pathway">
    <text evidence="2">Protein modification; protein ubiquitination.</text>
</comment>
<dbReference type="EC" id="2.3.2.27" evidence="3"/>
<dbReference type="AlphaFoldDB" id="A0AAX6ESP0"/>
<evidence type="ECO:0000256" key="3">
    <source>
        <dbReference type="ARBA" id="ARBA00012483"/>
    </source>
</evidence>
<dbReference type="FunFam" id="3.30.40.10:FF:000809">
    <property type="entry name" value="RING-type E3 ubiquitin transferase"/>
    <property type="match status" value="1"/>
</dbReference>
<organism evidence="8 9">
    <name type="scientific">Iris pallida</name>
    <name type="common">Sweet iris</name>
    <dbReference type="NCBI Taxonomy" id="29817"/>
    <lineage>
        <taxon>Eukaryota</taxon>
        <taxon>Viridiplantae</taxon>
        <taxon>Streptophyta</taxon>
        <taxon>Embryophyta</taxon>
        <taxon>Tracheophyta</taxon>
        <taxon>Spermatophyta</taxon>
        <taxon>Magnoliopsida</taxon>
        <taxon>Liliopsida</taxon>
        <taxon>Asparagales</taxon>
        <taxon>Iridaceae</taxon>
        <taxon>Iridoideae</taxon>
        <taxon>Irideae</taxon>
        <taxon>Iris</taxon>
    </lineage>
</organism>
<evidence type="ECO:0000313" key="9">
    <source>
        <dbReference type="Proteomes" id="UP001140949"/>
    </source>
</evidence>
<dbReference type="PANTHER" id="PTHR23315:SF112">
    <property type="entry name" value="U-BOX DOMAIN-CONTAINING PROTEIN 8"/>
    <property type="match status" value="1"/>
</dbReference>
<dbReference type="GO" id="GO:0061630">
    <property type="term" value="F:ubiquitin protein ligase activity"/>
    <property type="evidence" value="ECO:0007669"/>
    <property type="project" value="UniProtKB-EC"/>
</dbReference>
<dbReference type="Gene3D" id="1.25.10.10">
    <property type="entry name" value="Leucine-rich Repeat Variant"/>
    <property type="match status" value="2"/>
</dbReference>
<dbReference type="PROSITE" id="PS50176">
    <property type="entry name" value="ARM_REPEAT"/>
    <property type="match status" value="1"/>
</dbReference>
<dbReference type="InterPro" id="IPR058678">
    <property type="entry name" value="ARM_PUB"/>
</dbReference>
<keyword evidence="4" id="KW-0808">Transferase</keyword>
<name>A0AAX6ESP0_IRIPA</name>
<dbReference type="InterPro" id="IPR011989">
    <property type="entry name" value="ARM-like"/>
</dbReference>
<feature type="domain" description="U-box" evidence="7">
    <location>
        <begin position="4"/>
        <end position="79"/>
    </location>
</feature>
<dbReference type="Pfam" id="PF04564">
    <property type="entry name" value="U-box"/>
    <property type="match status" value="1"/>
</dbReference>
<comment type="caution">
    <text evidence="8">The sequence shown here is derived from an EMBL/GenBank/DDBJ whole genome shotgun (WGS) entry which is preliminary data.</text>
</comment>
<keyword evidence="9" id="KW-1185">Reference proteome</keyword>
<keyword evidence="5" id="KW-0833">Ubl conjugation pathway</keyword>
<protein>
    <recommendedName>
        <fullName evidence="3">RING-type E3 ubiquitin transferase</fullName>
        <ecNumber evidence="3">2.3.2.27</ecNumber>
    </recommendedName>
</protein>
<dbReference type="SUPFAM" id="SSF57850">
    <property type="entry name" value="RING/U-box"/>
    <property type="match status" value="1"/>
</dbReference>
<evidence type="ECO:0000256" key="2">
    <source>
        <dbReference type="ARBA" id="ARBA00004906"/>
    </source>
</evidence>
<dbReference type="CDD" id="cd16664">
    <property type="entry name" value="RING-Ubox_PUB"/>
    <property type="match status" value="1"/>
</dbReference>
<evidence type="ECO:0000313" key="8">
    <source>
        <dbReference type="EMBL" id="KAJ6807094.1"/>
    </source>
</evidence>
<evidence type="ECO:0000256" key="5">
    <source>
        <dbReference type="ARBA" id="ARBA00022786"/>
    </source>
</evidence>